<keyword evidence="1 2" id="KW-0238">DNA-binding</keyword>
<dbReference type="CDD" id="cd04496">
    <property type="entry name" value="SSB_OBF"/>
    <property type="match status" value="1"/>
</dbReference>
<dbReference type="InterPro" id="IPR012340">
    <property type="entry name" value="NA-bd_OB-fold"/>
</dbReference>
<feature type="region of interest" description="Disordered" evidence="3">
    <location>
        <begin position="1"/>
        <end position="47"/>
    </location>
</feature>
<accession>A0A3N0EBJ4</accession>
<gene>
    <name evidence="4" type="ORF">EFW17_08940</name>
</gene>
<feature type="compositionally biased region" description="Basic and acidic residues" evidence="3">
    <location>
        <begin position="23"/>
        <end position="47"/>
    </location>
</feature>
<dbReference type="EMBL" id="RJMB01000007">
    <property type="protein sequence ID" value="RNL85210.1"/>
    <property type="molecule type" value="Genomic_DNA"/>
</dbReference>
<feature type="region of interest" description="Disordered" evidence="3">
    <location>
        <begin position="145"/>
        <end position="166"/>
    </location>
</feature>
<protein>
    <submittedName>
        <fullName evidence="4">Single-stranded DNA-binding protein</fullName>
    </submittedName>
</protein>
<evidence type="ECO:0000256" key="2">
    <source>
        <dbReference type="PROSITE-ProRule" id="PRU00252"/>
    </source>
</evidence>
<evidence type="ECO:0000313" key="5">
    <source>
        <dbReference type="Proteomes" id="UP000269198"/>
    </source>
</evidence>
<dbReference type="GO" id="GO:0003697">
    <property type="term" value="F:single-stranded DNA binding"/>
    <property type="evidence" value="ECO:0007669"/>
    <property type="project" value="InterPro"/>
</dbReference>
<dbReference type="PROSITE" id="PS50935">
    <property type="entry name" value="SSB"/>
    <property type="match status" value="1"/>
</dbReference>
<sequence>MSKLSSTPTPATVVPAQAPSRGEVGDSRRREQRPGWRPHDDTGHRNEVVLAGRVTAEPAVRELPSGTHLTTWRLSVTRPTADQRPNQPTDPITCVSFQSSIEEATRGWRIGDHVQVSGALRRRFWRSPNGSSSVIEVEAHHAHRVVAGGTSTGDVPAERAPDHQPR</sequence>
<reference evidence="4 5" key="1">
    <citation type="submission" date="2018-11" db="EMBL/GenBank/DDBJ databases">
        <title>The genome draft of YIM 96095.</title>
        <authorList>
            <person name="Tang S.-K."/>
            <person name="Chunyu W.-X."/>
            <person name="Feng Y.-Z."/>
        </authorList>
    </citation>
    <scope>NUCLEOTIDE SEQUENCE [LARGE SCALE GENOMIC DNA]</scope>
    <source>
        <strain evidence="4 5">YIM 96095</strain>
    </source>
</reference>
<dbReference type="InterPro" id="IPR000424">
    <property type="entry name" value="Primosome_PriB/ssb"/>
</dbReference>
<dbReference type="AlphaFoldDB" id="A0A3N0EBJ4"/>
<proteinExistence type="predicted"/>
<keyword evidence="5" id="KW-1185">Reference proteome</keyword>
<organism evidence="4 5">
    <name type="scientific">Halostreptopolyspora alba</name>
    <dbReference type="NCBI Taxonomy" id="2487137"/>
    <lineage>
        <taxon>Bacteria</taxon>
        <taxon>Bacillati</taxon>
        <taxon>Actinomycetota</taxon>
        <taxon>Actinomycetes</taxon>
        <taxon>Streptosporangiales</taxon>
        <taxon>Nocardiopsidaceae</taxon>
        <taxon>Halostreptopolyspora</taxon>
    </lineage>
</organism>
<evidence type="ECO:0000256" key="3">
    <source>
        <dbReference type="SAM" id="MobiDB-lite"/>
    </source>
</evidence>
<dbReference type="OrthoDB" id="5186768at2"/>
<dbReference type="SUPFAM" id="SSF50249">
    <property type="entry name" value="Nucleic acid-binding proteins"/>
    <property type="match status" value="1"/>
</dbReference>
<feature type="compositionally biased region" description="Basic and acidic residues" evidence="3">
    <location>
        <begin position="156"/>
        <end position="166"/>
    </location>
</feature>
<evidence type="ECO:0000313" key="4">
    <source>
        <dbReference type="EMBL" id="RNL85210.1"/>
    </source>
</evidence>
<name>A0A3N0EBJ4_9ACTN</name>
<dbReference type="RefSeq" id="WP_123200864.1">
    <property type="nucleotide sequence ID" value="NZ_RJMB01000007.1"/>
</dbReference>
<dbReference type="Proteomes" id="UP000269198">
    <property type="component" value="Unassembled WGS sequence"/>
</dbReference>
<dbReference type="Gene3D" id="2.40.50.140">
    <property type="entry name" value="Nucleic acid-binding proteins"/>
    <property type="match status" value="1"/>
</dbReference>
<feature type="compositionally biased region" description="Low complexity" evidence="3">
    <location>
        <begin position="1"/>
        <end position="20"/>
    </location>
</feature>
<evidence type="ECO:0000256" key="1">
    <source>
        <dbReference type="ARBA" id="ARBA00023125"/>
    </source>
</evidence>
<dbReference type="Pfam" id="PF00436">
    <property type="entry name" value="SSB"/>
    <property type="match status" value="1"/>
</dbReference>
<comment type="caution">
    <text evidence="4">The sequence shown here is derived from an EMBL/GenBank/DDBJ whole genome shotgun (WGS) entry which is preliminary data.</text>
</comment>